<gene>
    <name evidence="1" type="ORF">TEQG_07369</name>
</gene>
<dbReference type="AlphaFoldDB" id="F2Q2W5"/>
<dbReference type="EMBL" id="DS995780">
    <property type="protein sequence ID" value="EGE08483.1"/>
    <property type="molecule type" value="Genomic_DNA"/>
</dbReference>
<protein>
    <submittedName>
        <fullName evidence="1">Uncharacterized protein</fullName>
    </submittedName>
</protein>
<dbReference type="VEuPathDB" id="FungiDB:TEQG_07369"/>
<proteinExistence type="predicted"/>
<keyword evidence="2" id="KW-1185">Reference proteome</keyword>
<organism evidence="1 2">
    <name type="scientific">Trichophyton equinum (strain ATCC MYA-4606 / CBS 127.97)</name>
    <name type="common">Horse ringworm fungus</name>
    <dbReference type="NCBI Taxonomy" id="559882"/>
    <lineage>
        <taxon>Eukaryota</taxon>
        <taxon>Fungi</taxon>
        <taxon>Dikarya</taxon>
        <taxon>Ascomycota</taxon>
        <taxon>Pezizomycotina</taxon>
        <taxon>Eurotiomycetes</taxon>
        <taxon>Eurotiomycetidae</taxon>
        <taxon>Onygenales</taxon>
        <taxon>Arthrodermataceae</taxon>
        <taxon>Trichophyton</taxon>
    </lineage>
</organism>
<sequence>MPTKSKRDALSQKSLLSLRRFLRCAGGRNTPHRPVTAREELKLVTNWRQRRDESVDASFNRPRCPFPRLREGTLSSPDFAPCRVDDRSQRMIPRQKWYHPTRLVELIPDPPSYTKITSGTQVAFRISALPTHSMIPPIRPPEFVIFAQESGRRLLRR</sequence>
<evidence type="ECO:0000313" key="1">
    <source>
        <dbReference type="EMBL" id="EGE08483.1"/>
    </source>
</evidence>
<dbReference type="Proteomes" id="UP000009169">
    <property type="component" value="Unassembled WGS sequence"/>
</dbReference>
<reference evidence="2" key="1">
    <citation type="journal article" date="2012" name="MBio">
        <title>Comparative genome analysis of Trichophyton rubrum and related dermatophytes reveals candidate genes involved in infection.</title>
        <authorList>
            <person name="Martinez D.A."/>
            <person name="Oliver B.G."/>
            <person name="Graeser Y."/>
            <person name="Goldberg J.M."/>
            <person name="Li W."/>
            <person name="Martinez-Rossi N.M."/>
            <person name="Monod M."/>
            <person name="Shelest E."/>
            <person name="Barton R.C."/>
            <person name="Birch E."/>
            <person name="Brakhage A.A."/>
            <person name="Chen Z."/>
            <person name="Gurr S.J."/>
            <person name="Heiman D."/>
            <person name="Heitman J."/>
            <person name="Kosti I."/>
            <person name="Rossi A."/>
            <person name="Saif S."/>
            <person name="Samalova M."/>
            <person name="Saunders C.W."/>
            <person name="Shea T."/>
            <person name="Summerbell R.C."/>
            <person name="Xu J."/>
            <person name="Young S."/>
            <person name="Zeng Q."/>
            <person name="Birren B.W."/>
            <person name="Cuomo C.A."/>
            <person name="White T.C."/>
        </authorList>
    </citation>
    <scope>NUCLEOTIDE SEQUENCE [LARGE SCALE GENOMIC DNA]</scope>
    <source>
        <strain evidence="2">ATCC MYA-4606 / CBS 127.97</strain>
    </source>
</reference>
<evidence type="ECO:0000313" key="2">
    <source>
        <dbReference type="Proteomes" id="UP000009169"/>
    </source>
</evidence>
<accession>F2Q2W5</accession>
<name>F2Q2W5_TRIEC</name>
<dbReference type="HOGENOM" id="CLU_1679213_0_0_1"/>